<protein>
    <submittedName>
        <fullName evidence="2">Uncharacterized protein</fullName>
    </submittedName>
</protein>
<feature type="compositionally biased region" description="Low complexity" evidence="1">
    <location>
        <begin position="101"/>
        <end position="116"/>
    </location>
</feature>
<evidence type="ECO:0000313" key="2">
    <source>
        <dbReference type="EMBL" id="KAJ0979932.1"/>
    </source>
</evidence>
<feature type="region of interest" description="Disordered" evidence="1">
    <location>
        <begin position="53"/>
        <end position="170"/>
    </location>
</feature>
<dbReference type="AlphaFoldDB" id="A0A9D5CWG8"/>
<name>A0A9D5CWG8_9LILI</name>
<feature type="compositionally biased region" description="Pro residues" evidence="1">
    <location>
        <begin position="117"/>
        <end position="135"/>
    </location>
</feature>
<feature type="region of interest" description="Disordered" evidence="1">
    <location>
        <begin position="18"/>
        <end position="39"/>
    </location>
</feature>
<reference evidence="2" key="1">
    <citation type="submission" date="2021-03" db="EMBL/GenBank/DDBJ databases">
        <authorList>
            <person name="Li Z."/>
            <person name="Yang C."/>
        </authorList>
    </citation>
    <scope>NUCLEOTIDE SEQUENCE</scope>
    <source>
        <strain evidence="2">Dzin_1.0</strain>
        <tissue evidence="2">Leaf</tissue>
    </source>
</reference>
<gene>
    <name evidence="2" type="ORF">J5N97_015406</name>
</gene>
<dbReference type="Proteomes" id="UP001085076">
    <property type="component" value="Miscellaneous, Linkage group lg03"/>
</dbReference>
<evidence type="ECO:0000313" key="3">
    <source>
        <dbReference type="Proteomes" id="UP001085076"/>
    </source>
</evidence>
<organism evidence="2 3">
    <name type="scientific">Dioscorea zingiberensis</name>
    <dbReference type="NCBI Taxonomy" id="325984"/>
    <lineage>
        <taxon>Eukaryota</taxon>
        <taxon>Viridiplantae</taxon>
        <taxon>Streptophyta</taxon>
        <taxon>Embryophyta</taxon>
        <taxon>Tracheophyta</taxon>
        <taxon>Spermatophyta</taxon>
        <taxon>Magnoliopsida</taxon>
        <taxon>Liliopsida</taxon>
        <taxon>Dioscoreales</taxon>
        <taxon>Dioscoreaceae</taxon>
        <taxon>Dioscorea</taxon>
    </lineage>
</organism>
<sequence>MDADQQEDAWRVQQQLPLQRSRNWGTPFAPRTKSTRPSKLLRLERKQRFRFKSGWVPDQPLISETMNSKETPEQIASRARAAMQRAKANKASIDSKEKNDNNNTNPNPPGEAVAAPTPAPAPAPAPAPTPTPLPVPANSGNPSSKDEETSCANSGNPSRKDEETSCCCCF</sequence>
<proteinExistence type="predicted"/>
<dbReference type="EMBL" id="JAGGNH010000003">
    <property type="protein sequence ID" value="KAJ0979932.1"/>
    <property type="molecule type" value="Genomic_DNA"/>
</dbReference>
<comment type="caution">
    <text evidence="2">The sequence shown here is derived from an EMBL/GenBank/DDBJ whole genome shotgun (WGS) entry which is preliminary data.</text>
</comment>
<accession>A0A9D5CWG8</accession>
<reference evidence="2" key="2">
    <citation type="journal article" date="2022" name="Hortic Res">
        <title>The genome of Dioscorea zingiberensis sheds light on the biosynthesis, origin and evolution of the medicinally important diosgenin saponins.</title>
        <authorList>
            <person name="Li Y."/>
            <person name="Tan C."/>
            <person name="Li Z."/>
            <person name="Guo J."/>
            <person name="Li S."/>
            <person name="Chen X."/>
            <person name="Wang C."/>
            <person name="Dai X."/>
            <person name="Yang H."/>
            <person name="Song W."/>
            <person name="Hou L."/>
            <person name="Xu J."/>
            <person name="Tong Z."/>
            <person name="Xu A."/>
            <person name="Yuan X."/>
            <person name="Wang W."/>
            <person name="Yang Q."/>
            <person name="Chen L."/>
            <person name="Sun Z."/>
            <person name="Wang K."/>
            <person name="Pan B."/>
            <person name="Chen J."/>
            <person name="Bao Y."/>
            <person name="Liu F."/>
            <person name="Qi X."/>
            <person name="Gang D.R."/>
            <person name="Wen J."/>
            <person name="Li J."/>
        </authorList>
    </citation>
    <scope>NUCLEOTIDE SEQUENCE</scope>
    <source>
        <strain evidence="2">Dzin_1.0</strain>
    </source>
</reference>
<evidence type="ECO:0000256" key="1">
    <source>
        <dbReference type="SAM" id="MobiDB-lite"/>
    </source>
</evidence>
<keyword evidence="3" id="KW-1185">Reference proteome</keyword>